<sequence>MGNGGGASGSRGCGLRQQRQRLSVQRQRPQSSSHRRRQRLLWHGGAFGSSGCGGGDHGRRRHDGLGRLAEDMADGYIGPTWHRLEEGSETGLAQSGAADDSGGRLDVRGAADEGRPD</sequence>
<accession>A2XWX4</accession>
<feature type="region of interest" description="Disordered" evidence="1">
    <location>
        <begin position="1"/>
        <end position="64"/>
    </location>
</feature>
<feature type="region of interest" description="Disordered" evidence="1">
    <location>
        <begin position="87"/>
        <end position="117"/>
    </location>
</feature>
<dbReference type="Gramene" id="BGIOSGA014463-TA">
    <property type="protein sequence ID" value="BGIOSGA014463-PA"/>
    <property type="gene ID" value="BGIOSGA014463"/>
</dbReference>
<name>A2XWX4_ORYSI</name>
<feature type="compositionally biased region" description="Low complexity" evidence="1">
    <location>
        <begin position="13"/>
        <end position="32"/>
    </location>
</feature>
<gene>
    <name evidence="2" type="ORF">OsI_17162</name>
</gene>
<evidence type="ECO:0000313" key="2">
    <source>
        <dbReference type="EMBL" id="EAY95334.1"/>
    </source>
</evidence>
<proteinExistence type="predicted"/>
<protein>
    <submittedName>
        <fullName evidence="2">Uncharacterized protein</fullName>
    </submittedName>
</protein>
<dbReference type="EMBL" id="CM000129">
    <property type="protein sequence ID" value="EAY95334.1"/>
    <property type="molecule type" value="Genomic_DNA"/>
</dbReference>
<keyword evidence="3" id="KW-1185">Reference proteome</keyword>
<organism evidence="2 3">
    <name type="scientific">Oryza sativa subsp. indica</name>
    <name type="common">Rice</name>
    <dbReference type="NCBI Taxonomy" id="39946"/>
    <lineage>
        <taxon>Eukaryota</taxon>
        <taxon>Viridiplantae</taxon>
        <taxon>Streptophyta</taxon>
        <taxon>Embryophyta</taxon>
        <taxon>Tracheophyta</taxon>
        <taxon>Spermatophyta</taxon>
        <taxon>Magnoliopsida</taxon>
        <taxon>Liliopsida</taxon>
        <taxon>Poales</taxon>
        <taxon>Poaceae</taxon>
        <taxon>BOP clade</taxon>
        <taxon>Oryzoideae</taxon>
        <taxon>Oryzeae</taxon>
        <taxon>Oryzinae</taxon>
        <taxon>Oryza</taxon>
        <taxon>Oryza sativa</taxon>
    </lineage>
</organism>
<evidence type="ECO:0000313" key="3">
    <source>
        <dbReference type="Proteomes" id="UP000007015"/>
    </source>
</evidence>
<feature type="compositionally biased region" description="Gly residues" evidence="1">
    <location>
        <begin position="1"/>
        <end position="12"/>
    </location>
</feature>
<dbReference type="AlphaFoldDB" id="A2XWX4"/>
<evidence type="ECO:0000256" key="1">
    <source>
        <dbReference type="SAM" id="MobiDB-lite"/>
    </source>
</evidence>
<feature type="compositionally biased region" description="Gly residues" evidence="1">
    <location>
        <begin position="45"/>
        <end position="55"/>
    </location>
</feature>
<reference evidence="2 3" key="1">
    <citation type="journal article" date="2005" name="PLoS Biol.">
        <title>The genomes of Oryza sativa: a history of duplications.</title>
        <authorList>
            <person name="Yu J."/>
            <person name="Wang J."/>
            <person name="Lin W."/>
            <person name="Li S."/>
            <person name="Li H."/>
            <person name="Zhou J."/>
            <person name="Ni P."/>
            <person name="Dong W."/>
            <person name="Hu S."/>
            <person name="Zeng C."/>
            <person name="Zhang J."/>
            <person name="Zhang Y."/>
            <person name="Li R."/>
            <person name="Xu Z."/>
            <person name="Li S."/>
            <person name="Li X."/>
            <person name="Zheng H."/>
            <person name="Cong L."/>
            <person name="Lin L."/>
            <person name="Yin J."/>
            <person name="Geng J."/>
            <person name="Li G."/>
            <person name="Shi J."/>
            <person name="Liu J."/>
            <person name="Lv H."/>
            <person name="Li J."/>
            <person name="Wang J."/>
            <person name="Deng Y."/>
            <person name="Ran L."/>
            <person name="Shi X."/>
            <person name="Wang X."/>
            <person name="Wu Q."/>
            <person name="Li C."/>
            <person name="Ren X."/>
            <person name="Wang J."/>
            <person name="Wang X."/>
            <person name="Li D."/>
            <person name="Liu D."/>
            <person name="Zhang X."/>
            <person name="Ji Z."/>
            <person name="Zhao W."/>
            <person name="Sun Y."/>
            <person name="Zhang Z."/>
            <person name="Bao J."/>
            <person name="Han Y."/>
            <person name="Dong L."/>
            <person name="Ji J."/>
            <person name="Chen P."/>
            <person name="Wu S."/>
            <person name="Liu J."/>
            <person name="Xiao Y."/>
            <person name="Bu D."/>
            <person name="Tan J."/>
            <person name="Yang L."/>
            <person name="Ye C."/>
            <person name="Zhang J."/>
            <person name="Xu J."/>
            <person name="Zhou Y."/>
            <person name="Yu Y."/>
            <person name="Zhang B."/>
            <person name="Zhuang S."/>
            <person name="Wei H."/>
            <person name="Liu B."/>
            <person name="Lei M."/>
            <person name="Yu H."/>
            <person name="Li Y."/>
            <person name="Xu H."/>
            <person name="Wei S."/>
            <person name="He X."/>
            <person name="Fang L."/>
            <person name="Zhang Z."/>
            <person name="Zhang Y."/>
            <person name="Huang X."/>
            <person name="Su Z."/>
            <person name="Tong W."/>
            <person name="Li J."/>
            <person name="Tong Z."/>
            <person name="Li S."/>
            <person name="Ye J."/>
            <person name="Wang L."/>
            <person name="Fang L."/>
            <person name="Lei T."/>
            <person name="Chen C."/>
            <person name="Chen H."/>
            <person name="Xu Z."/>
            <person name="Li H."/>
            <person name="Huang H."/>
            <person name="Zhang F."/>
            <person name="Xu H."/>
            <person name="Li N."/>
            <person name="Zhao C."/>
            <person name="Li S."/>
            <person name="Dong L."/>
            <person name="Huang Y."/>
            <person name="Li L."/>
            <person name="Xi Y."/>
            <person name="Qi Q."/>
            <person name="Li W."/>
            <person name="Zhang B."/>
            <person name="Hu W."/>
            <person name="Zhang Y."/>
            <person name="Tian X."/>
            <person name="Jiao Y."/>
            <person name="Liang X."/>
            <person name="Jin J."/>
            <person name="Gao L."/>
            <person name="Zheng W."/>
            <person name="Hao B."/>
            <person name="Liu S."/>
            <person name="Wang W."/>
            <person name="Yuan L."/>
            <person name="Cao M."/>
            <person name="McDermott J."/>
            <person name="Samudrala R."/>
            <person name="Wang J."/>
            <person name="Wong G.K."/>
            <person name="Yang H."/>
        </authorList>
    </citation>
    <scope>NUCLEOTIDE SEQUENCE [LARGE SCALE GENOMIC DNA]</scope>
    <source>
        <strain evidence="3">cv. 93-11</strain>
    </source>
</reference>
<feature type="compositionally biased region" description="Basic and acidic residues" evidence="1">
    <location>
        <begin position="101"/>
        <end position="117"/>
    </location>
</feature>
<dbReference type="HOGENOM" id="CLU_2088807_0_0_1"/>
<dbReference type="Proteomes" id="UP000007015">
    <property type="component" value="Chromosome 4"/>
</dbReference>